<dbReference type="STRING" id="363754.RHSP_07148"/>
<organism evidence="1 2">
    <name type="scientific">Rhizobium freirei PRF 81</name>
    <dbReference type="NCBI Taxonomy" id="363754"/>
    <lineage>
        <taxon>Bacteria</taxon>
        <taxon>Pseudomonadati</taxon>
        <taxon>Pseudomonadota</taxon>
        <taxon>Alphaproteobacteria</taxon>
        <taxon>Hyphomicrobiales</taxon>
        <taxon>Rhizobiaceae</taxon>
        <taxon>Rhizobium/Agrobacterium group</taxon>
        <taxon>Rhizobium</taxon>
    </lineage>
</organism>
<name>N6U5H9_9HYPH</name>
<keyword evidence="2" id="KW-1185">Reference proteome</keyword>
<gene>
    <name evidence="1" type="ORF">RHSP_07148</name>
</gene>
<proteinExistence type="predicted"/>
<evidence type="ECO:0000313" key="1">
    <source>
        <dbReference type="EMBL" id="ENN85523.1"/>
    </source>
</evidence>
<accession>N6U5H9</accession>
<dbReference type="AlphaFoldDB" id="N6U5H9"/>
<protein>
    <submittedName>
        <fullName evidence="1">Uncharacterized protein</fullName>
    </submittedName>
</protein>
<dbReference type="EMBL" id="AQHN01000083">
    <property type="protein sequence ID" value="ENN85523.1"/>
    <property type="molecule type" value="Genomic_DNA"/>
</dbReference>
<reference evidence="1 2" key="1">
    <citation type="journal article" date="2012" name="BMC Genomics">
        <title>Genomic basis of broad host range and environmental adaptability of Rhizobium tropici CIAT 899 and Rhizobium sp. PRF 81 which are used in inoculants for common bean (Phaseolus vulgaris L.).</title>
        <authorList>
            <person name="Ormeno-Orrillo E."/>
            <person name="Menna P."/>
            <person name="Almeida L.G."/>
            <person name="Ollero F.J."/>
            <person name="Nicolas M.F."/>
            <person name="Pains Rodrigues E."/>
            <person name="Shigueyoshi Nakatani A."/>
            <person name="Silva Batista J.S."/>
            <person name="Oliveira Chueire L.M."/>
            <person name="Souza R.C."/>
            <person name="Ribeiro Vasconcelos A.T."/>
            <person name="Megias M."/>
            <person name="Hungria M."/>
            <person name="Martinez-Romero E."/>
        </authorList>
    </citation>
    <scope>NUCLEOTIDE SEQUENCE [LARGE SCALE GENOMIC DNA]</scope>
    <source>
        <strain evidence="1 2">PRF 81</strain>
    </source>
</reference>
<dbReference type="Proteomes" id="UP000012429">
    <property type="component" value="Unassembled WGS sequence"/>
</dbReference>
<comment type="caution">
    <text evidence="1">The sequence shown here is derived from an EMBL/GenBank/DDBJ whole genome shotgun (WGS) entry which is preliminary data.</text>
</comment>
<evidence type="ECO:0000313" key="2">
    <source>
        <dbReference type="Proteomes" id="UP000012429"/>
    </source>
</evidence>
<sequence>MPEIGFAHAFARGACLIHLAEEHAQLARIGLAQERVELLDQRRNGGLLMHRLVRQRAELRSQCCDHPAREIEIATFGGTEVLLDGNDLLLTDKTVPTAERLRVFRRIAIIGFHILAHDGGRVASDVEACAEPVLQAHAGDRFGRNSSPLRVRPDQLPGAFDQAFVRHGSSKFVMLRCKNI</sequence>